<dbReference type="AlphaFoldDB" id="A0A1Q9LDL9"/>
<dbReference type="EMBL" id="MKQR01000028">
    <property type="protein sequence ID" value="OLR90130.1"/>
    <property type="molecule type" value="Genomic_DNA"/>
</dbReference>
<dbReference type="OrthoDB" id="5196292at2"/>
<keyword evidence="3" id="KW-1185">Reference proteome</keyword>
<reference evidence="2 3" key="1">
    <citation type="submission" date="2016-10" db="EMBL/GenBank/DDBJ databases">
        <title>The Draft Genome Sequence of Actinokineospora bangkokensis 44EHWT reveals the biosynthetic pathway of antifungal compounds Thailandins with unusual extender unit butylmalonyl-CoA.</title>
        <authorList>
            <person name="Greule A."/>
            <person name="Intra B."/>
            <person name="Flemming S."/>
            <person name="Rommel M.G."/>
            <person name="Panbangred W."/>
            <person name="Bechthold A."/>
        </authorList>
    </citation>
    <scope>NUCLEOTIDE SEQUENCE [LARGE SCALE GENOMIC DNA]</scope>
    <source>
        <strain evidence="2 3">44EHW</strain>
    </source>
</reference>
<dbReference type="RefSeq" id="WP_075978336.1">
    <property type="nucleotide sequence ID" value="NZ_MKQR01000028.1"/>
</dbReference>
<comment type="caution">
    <text evidence="2">The sequence shown here is derived from an EMBL/GenBank/DDBJ whole genome shotgun (WGS) entry which is preliminary data.</text>
</comment>
<feature type="chain" id="PRO_5012163911" description="Proteinase inhibitor I36 SMPI" evidence="1">
    <location>
        <begin position="29"/>
        <end position="125"/>
    </location>
</feature>
<sequence>MRNNRFRAVVIALLAILTALGGATVASASGTTQDIACERGEVCLWTDPEFRGTTYRHTLTDTTVGECVHLPVAVDIRSFVNLMSRHVTVYQSRECATEGEFDTYPGGGTYVPAAPYVVRGFQVWD</sequence>
<gene>
    <name evidence="2" type="ORF">BJP25_03920</name>
</gene>
<feature type="signal peptide" evidence="1">
    <location>
        <begin position="1"/>
        <end position="28"/>
    </location>
</feature>
<evidence type="ECO:0000313" key="3">
    <source>
        <dbReference type="Proteomes" id="UP000186040"/>
    </source>
</evidence>
<protein>
    <recommendedName>
        <fullName evidence="4">Proteinase inhibitor I36 SMPI</fullName>
    </recommendedName>
</protein>
<dbReference type="STRING" id="1193682.BJP25_03920"/>
<evidence type="ECO:0000313" key="2">
    <source>
        <dbReference type="EMBL" id="OLR90130.1"/>
    </source>
</evidence>
<dbReference type="Proteomes" id="UP000186040">
    <property type="component" value="Unassembled WGS sequence"/>
</dbReference>
<evidence type="ECO:0008006" key="4">
    <source>
        <dbReference type="Google" id="ProtNLM"/>
    </source>
</evidence>
<name>A0A1Q9LDL9_9PSEU</name>
<dbReference type="Pfam" id="PF03995">
    <property type="entry name" value="Inhibitor_I36"/>
    <property type="match status" value="1"/>
</dbReference>
<keyword evidence="1" id="KW-0732">Signal</keyword>
<evidence type="ECO:0000256" key="1">
    <source>
        <dbReference type="SAM" id="SignalP"/>
    </source>
</evidence>
<organism evidence="2 3">
    <name type="scientific">Actinokineospora bangkokensis</name>
    <dbReference type="NCBI Taxonomy" id="1193682"/>
    <lineage>
        <taxon>Bacteria</taxon>
        <taxon>Bacillati</taxon>
        <taxon>Actinomycetota</taxon>
        <taxon>Actinomycetes</taxon>
        <taxon>Pseudonocardiales</taxon>
        <taxon>Pseudonocardiaceae</taxon>
        <taxon>Actinokineospora</taxon>
    </lineage>
</organism>
<proteinExistence type="predicted"/>
<accession>A0A1Q9LDL9</accession>